<evidence type="ECO:0000313" key="2">
    <source>
        <dbReference type="EMBL" id="GMN49451.1"/>
    </source>
</evidence>
<accession>A0AA88DAX7</accession>
<reference evidence="2" key="1">
    <citation type="submission" date="2023-07" db="EMBL/GenBank/DDBJ databases">
        <title>draft genome sequence of fig (Ficus carica).</title>
        <authorList>
            <person name="Takahashi T."/>
            <person name="Nishimura K."/>
        </authorList>
    </citation>
    <scope>NUCLEOTIDE SEQUENCE</scope>
</reference>
<evidence type="ECO:0000256" key="1">
    <source>
        <dbReference type="SAM" id="MobiDB-lite"/>
    </source>
</evidence>
<dbReference type="Proteomes" id="UP001187192">
    <property type="component" value="Unassembled WGS sequence"/>
</dbReference>
<dbReference type="AlphaFoldDB" id="A0AA88DAX7"/>
<feature type="compositionally biased region" description="Pro residues" evidence="1">
    <location>
        <begin position="63"/>
        <end position="77"/>
    </location>
</feature>
<keyword evidence="3" id="KW-1185">Reference proteome</keyword>
<protein>
    <submittedName>
        <fullName evidence="2">Uncharacterized protein</fullName>
    </submittedName>
</protein>
<proteinExistence type="predicted"/>
<feature type="region of interest" description="Disordered" evidence="1">
    <location>
        <begin position="1"/>
        <end position="109"/>
    </location>
</feature>
<feature type="compositionally biased region" description="Pro residues" evidence="1">
    <location>
        <begin position="44"/>
        <end position="53"/>
    </location>
</feature>
<organism evidence="2 3">
    <name type="scientific">Ficus carica</name>
    <name type="common">Common fig</name>
    <dbReference type="NCBI Taxonomy" id="3494"/>
    <lineage>
        <taxon>Eukaryota</taxon>
        <taxon>Viridiplantae</taxon>
        <taxon>Streptophyta</taxon>
        <taxon>Embryophyta</taxon>
        <taxon>Tracheophyta</taxon>
        <taxon>Spermatophyta</taxon>
        <taxon>Magnoliopsida</taxon>
        <taxon>eudicotyledons</taxon>
        <taxon>Gunneridae</taxon>
        <taxon>Pentapetalae</taxon>
        <taxon>rosids</taxon>
        <taxon>fabids</taxon>
        <taxon>Rosales</taxon>
        <taxon>Moraceae</taxon>
        <taxon>Ficeae</taxon>
        <taxon>Ficus</taxon>
    </lineage>
</organism>
<name>A0AA88DAX7_FICCA</name>
<sequence length="188" mass="20183">MAGDHPPTEPLHAGNERPLPNIDEDPLPPSTKYAPPVDTDENSTPPPPPPAPRPANADEGSPSPKPDMHPPCVPCRPDPTTLQPKPPSRYDKVLPSRGPRLLATDHPPASSTILGDNCDALEDDKPLPHRLRDAGACCIGRVAGSNWAREASSWDFLAHSRSGTDNTEYPNASSLRRALVLVWIPSVC</sequence>
<evidence type="ECO:0000313" key="3">
    <source>
        <dbReference type="Proteomes" id="UP001187192"/>
    </source>
</evidence>
<comment type="caution">
    <text evidence="2">The sequence shown here is derived from an EMBL/GenBank/DDBJ whole genome shotgun (WGS) entry which is preliminary data.</text>
</comment>
<dbReference type="EMBL" id="BTGU01000031">
    <property type="protein sequence ID" value="GMN49451.1"/>
    <property type="molecule type" value="Genomic_DNA"/>
</dbReference>
<gene>
    <name evidence="2" type="ORF">TIFTF001_018622</name>
</gene>